<keyword evidence="12" id="KW-1185">Reference proteome</keyword>
<dbReference type="PROSITE" id="PS00211">
    <property type="entry name" value="ABC_TRANSPORTER_1"/>
    <property type="match status" value="1"/>
</dbReference>
<dbReference type="InterPro" id="IPR003593">
    <property type="entry name" value="AAA+_ATPase"/>
</dbReference>
<feature type="transmembrane region" description="Helical" evidence="8">
    <location>
        <begin position="246"/>
        <end position="275"/>
    </location>
</feature>
<feature type="transmembrane region" description="Helical" evidence="8">
    <location>
        <begin position="156"/>
        <end position="178"/>
    </location>
</feature>
<dbReference type="SUPFAM" id="SSF52540">
    <property type="entry name" value="P-loop containing nucleoside triphosphate hydrolases"/>
    <property type="match status" value="2"/>
</dbReference>
<dbReference type="Gene3D" id="1.20.1560.10">
    <property type="entry name" value="ABC transporter type 1, transmembrane domain"/>
    <property type="match status" value="2"/>
</dbReference>
<evidence type="ECO:0000256" key="6">
    <source>
        <dbReference type="ARBA" id="ARBA00022989"/>
    </source>
</evidence>
<dbReference type="GeneID" id="108047145"/>
<dbReference type="SMART" id="SM00382">
    <property type="entry name" value="AAA"/>
    <property type="match status" value="2"/>
</dbReference>
<dbReference type="RefSeq" id="XP_044314776.1">
    <property type="nucleotide sequence ID" value="XM_044458841.1"/>
</dbReference>
<dbReference type="CDD" id="cd18580">
    <property type="entry name" value="ABC_6TM_ABCC_D2"/>
    <property type="match status" value="1"/>
</dbReference>
<keyword evidence="7 8" id="KW-0472">Membrane</keyword>
<dbReference type="Proteomes" id="UP001652680">
    <property type="component" value="Unassembled WGS sequence"/>
</dbReference>
<dbReference type="PANTHER" id="PTHR24223:SF324">
    <property type="entry name" value="LD17001P"/>
    <property type="match status" value="1"/>
</dbReference>
<dbReference type="EnsemblMetazoa" id="XM_044458841.1">
    <property type="protein sequence ID" value="XP_044314776.1"/>
    <property type="gene ID" value="LOC108047145"/>
</dbReference>
<evidence type="ECO:0008006" key="13">
    <source>
        <dbReference type="Google" id="ProtNLM"/>
    </source>
</evidence>
<organism evidence="11 12">
    <name type="scientific">Drosophila rhopaloa</name>
    <name type="common">Fruit fly</name>
    <dbReference type="NCBI Taxonomy" id="1041015"/>
    <lineage>
        <taxon>Eukaryota</taxon>
        <taxon>Metazoa</taxon>
        <taxon>Ecdysozoa</taxon>
        <taxon>Arthropoda</taxon>
        <taxon>Hexapoda</taxon>
        <taxon>Insecta</taxon>
        <taxon>Pterygota</taxon>
        <taxon>Neoptera</taxon>
        <taxon>Endopterygota</taxon>
        <taxon>Diptera</taxon>
        <taxon>Brachycera</taxon>
        <taxon>Muscomorpha</taxon>
        <taxon>Ephydroidea</taxon>
        <taxon>Drosophilidae</taxon>
        <taxon>Drosophila</taxon>
        <taxon>Sophophora</taxon>
    </lineage>
</organism>
<evidence type="ECO:0000256" key="8">
    <source>
        <dbReference type="SAM" id="Phobius"/>
    </source>
</evidence>
<evidence type="ECO:0000313" key="12">
    <source>
        <dbReference type="Proteomes" id="UP001652680"/>
    </source>
</evidence>
<dbReference type="InterPro" id="IPR027417">
    <property type="entry name" value="P-loop_NTPase"/>
</dbReference>
<keyword evidence="4" id="KW-0547">Nucleotide-binding</keyword>
<dbReference type="InterPro" id="IPR011527">
    <property type="entry name" value="ABC1_TM_dom"/>
</dbReference>
<evidence type="ECO:0000256" key="7">
    <source>
        <dbReference type="ARBA" id="ARBA00023136"/>
    </source>
</evidence>
<keyword evidence="6 8" id="KW-1133">Transmembrane helix</keyword>
<keyword evidence="5" id="KW-0067">ATP-binding</keyword>
<dbReference type="PANTHER" id="PTHR24223">
    <property type="entry name" value="ATP-BINDING CASSETTE SUB-FAMILY C"/>
    <property type="match status" value="1"/>
</dbReference>
<dbReference type="CDD" id="cd03250">
    <property type="entry name" value="ABCC_MRP_domain1"/>
    <property type="match status" value="1"/>
</dbReference>
<evidence type="ECO:0000256" key="4">
    <source>
        <dbReference type="ARBA" id="ARBA00022741"/>
    </source>
</evidence>
<evidence type="ECO:0000256" key="1">
    <source>
        <dbReference type="ARBA" id="ARBA00004141"/>
    </source>
</evidence>
<feature type="transmembrane region" description="Helical" evidence="8">
    <location>
        <begin position="793"/>
        <end position="818"/>
    </location>
</feature>
<dbReference type="PROSITE" id="PS50929">
    <property type="entry name" value="ABC_TM1F"/>
    <property type="match status" value="2"/>
</dbReference>
<evidence type="ECO:0000256" key="2">
    <source>
        <dbReference type="ARBA" id="ARBA00022448"/>
    </source>
</evidence>
<feature type="transmembrane region" description="Helical" evidence="8">
    <location>
        <begin position="975"/>
        <end position="997"/>
    </location>
</feature>
<comment type="subcellular location">
    <subcellularLocation>
        <location evidence="1">Membrane</location>
        <topology evidence="1">Multi-pass membrane protein</topology>
    </subcellularLocation>
</comment>
<dbReference type="CDD" id="cd18579">
    <property type="entry name" value="ABC_6TM_ABCC_D1"/>
    <property type="match status" value="1"/>
</dbReference>
<feature type="domain" description="ABC transporter" evidence="9">
    <location>
        <begin position="448"/>
        <end position="677"/>
    </location>
</feature>
<keyword evidence="2" id="KW-0813">Transport</keyword>
<feature type="transmembrane region" description="Helical" evidence="8">
    <location>
        <begin position="890"/>
        <end position="909"/>
    </location>
</feature>
<dbReference type="InterPro" id="IPR044726">
    <property type="entry name" value="ABCC_6TM_D2"/>
</dbReference>
<dbReference type="Pfam" id="PF00664">
    <property type="entry name" value="ABC_membrane"/>
    <property type="match status" value="2"/>
</dbReference>
<dbReference type="PROSITE" id="PS50893">
    <property type="entry name" value="ABC_TRANSPORTER_2"/>
    <property type="match status" value="2"/>
</dbReference>
<sequence length="1348" mass="152939">MVTEPWPSLGIYGASLIRLIPLKCDKRIRDSPATPIKSVNNPPICLCALYPSSWTREILVKGMQRSLDPSDLYAPEPSLESTQVSAFLLGHWEQELKRPKPNVLRMIFKAYGWSFVPASIVYSIMAIAVHTTQPLMLGGLVSFFSESTGKITKHSAYLYAMGVVLCSLISGLFFHPFMKYLFRVGSRVRLACAGLVYRKFLRVSVAADNSGVSGYAISLMATDLPTFNESFYCFHELWRGPLEGVVFIYIIYQLIGWPAVVGLGTIVAFIPLQAWAARAIARYKRSSADVGDERVKLMNEIIAAMQLIKMYAWEKSFAKLIGKVRKEEMDSIRGSTYIYAGLQCTGMISKLSLFLSLVTYVFTGDIVTSQKVFIVASYYDHLNDSLLHSWPLAINMWVETFVVANRVKDFLFQHENPADGGVHNFKEAEDNPEHGNFFGRTHKPKAEVKSITVHKLTASWDQTNQEKRHRHIEDVSFQATDQQFVGIVGTVGAGKSTLLQVILGELDIISGNVDLNGVLSYAPQEPWLLRGSLRENILFTEPYDEQRYLEVLRVCHLDRDVEELPSGDNTRVGEGGASLSGGQKARVSLARAVYRKADIYLLDDPLSAVDSHVSKMLLDRCLNEFLSKKIRILVTHRVQLLRHVDHLVLLEGGRISIQGHYDNLKKLIRFRMSVANDVEVAKLRAMRTDSVYEEPEPRKSLSQEEHLDRDQIEQQFKEQQQRGSVKLNTYKEYFRVLGHPLVVVMILMMFVVARASEATMDIFLSKWATWEETEPNQHEPIPEYHRTRLRMMVLYTFLILCTLIFYVLRTFGFFMMTLRISLRIHIQLFQGVIRAFMHFFTLATSGRILNRFSSDILAIDVNLPQALMDSIEFVVNALAVLAVVSTANTWLLIPAIVVVALLYGCRCLYIGASRSLKRIETISRSPIYSHTNATFKGLATIRALNGTKYMERDFHYYQNENTSALYLHVSINRAFAFWTDLICVLYILAVTFSFLLFDRHRGYYSGDVGLAITQSMKLVLMCQAGMRQTVELENMMTSVERVMEYVNIPSEPAYETEESVNLPKQWPSGGQLDFRDLRLRYSDHGPYILKGLNFTIRAEEKIGIVGHTAAGKSSIVQALFRLAHIDGHIAIDGFETSDLGLHDLRRRISIIPQDPVLFSGSLRFNLDPFEEKTDEELWLALEAVKLKEFVSNLKEGICCRLHDSGANFSMGQRQLVCLARAILRQNKILIMDEATANVDPETDNLIQEAIHTKFAHCTVLTIAHRLHTVMDNDRVMVVDMGRVVELGHPHELLHNRHGYLHRFVEKTGVGTAQHLRHLAEQSYRKRVLGRRSEDQGSVLDLGYKGTTL</sequence>
<evidence type="ECO:0000313" key="11">
    <source>
        <dbReference type="EnsemblMetazoa" id="XP_044314776.1"/>
    </source>
</evidence>
<dbReference type="Gene3D" id="3.40.50.300">
    <property type="entry name" value="P-loop containing nucleotide triphosphate hydrolases"/>
    <property type="match status" value="2"/>
</dbReference>
<feature type="domain" description="ABC transmembrane type-1" evidence="10">
    <location>
        <begin position="744"/>
        <end position="1034"/>
    </location>
</feature>
<proteinExistence type="predicted"/>
<evidence type="ECO:0000256" key="5">
    <source>
        <dbReference type="ARBA" id="ARBA00022840"/>
    </source>
</evidence>
<evidence type="ECO:0000259" key="9">
    <source>
        <dbReference type="PROSITE" id="PS50893"/>
    </source>
</evidence>
<evidence type="ECO:0000256" key="3">
    <source>
        <dbReference type="ARBA" id="ARBA00022692"/>
    </source>
</evidence>
<dbReference type="CDD" id="cd03244">
    <property type="entry name" value="ABCC_MRP_domain2"/>
    <property type="match status" value="1"/>
</dbReference>
<reference evidence="11" key="2">
    <citation type="submission" date="2025-05" db="UniProtKB">
        <authorList>
            <consortium name="EnsemblMetazoa"/>
        </authorList>
    </citation>
    <scope>IDENTIFICATION</scope>
</reference>
<dbReference type="SUPFAM" id="SSF90123">
    <property type="entry name" value="ABC transporter transmembrane region"/>
    <property type="match status" value="2"/>
</dbReference>
<evidence type="ECO:0000259" key="10">
    <source>
        <dbReference type="PROSITE" id="PS50929"/>
    </source>
</evidence>
<dbReference type="InterPro" id="IPR036640">
    <property type="entry name" value="ABC1_TM_sf"/>
</dbReference>
<protein>
    <recommendedName>
        <fullName evidence="13">Multidrug resistance-associated protein lethal(2)03659</fullName>
    </recommendedName>
</protein>
<reference evidence="12" key="1">
    <citation type="journal article" date="2021" name="Elife">
        <title>Highly contiguous assemblies of 101 drosophilid genomes.</title>
        <authorList>
            <person name="Kim B.Y."/>
            <person name="Wang J.R."/>
            <person name="Miller D.E."/>
            <person name="Barmina O."/>
            <person name="Delaney E."/>
            <person name="Thompson A."/>
            <person name="Comeault A.A."/>
            <person name="Peede D."/>
            <person name="D'Agostino E.R."/>
            <person name="Pelaez J."/>
            <person name="Aguilar J.M."/>
            <person name="Haji D."/>
            <person name="Matsunaga T."/>
            <person name="Armstrong E.E."/>
            <person name="Zych M."/>
            <person name="Ogawa Y."/>
            <person name="Stamenkovic-Radak M."/>
            <person name="Jelic M."/>
            <person name="Veselinovic M.S."/>
            <person name="Tanaskovic M."/>
            <person name="Eric P."/>
            <person name="Gao J.J."/>
            <person name="Katoh T.K."/>
            <person name="Toda M.J."/>
            <person name="Watabe H."/>
            <person name="Watada M."/>
            <person name="Davis J.S."/>
            <person name="Moyle L.C."/>
            <person name="Manoli G."/>
            <person name="Bertolini E."/>
            <person name="Kostal V."/>
            <person name="Hawley R.S."/>
            <person name="Takahashi A."/>
            <person name="Jones C.D."/>
            <person name="Price D.K."/>
            <person name="Whiteman N."/>
            <person name="Kopp A."/>
            <person name="Matute D.R."/>
            <person name="Petrov D.A."/>
        </authorList>
    </citation>
    <scope>NUCLEOTIDE SEQUENCE [LARGE SCALE GENOMIC DNA]</scope>
</reference>
<keyword evidence="3 8" id="KW-0812">Transmembrane</keyword>
<name>A0ABM5J7H9_DRORH</name>
<accession>A0ABM5J7H9</accession>
<feature type="domain" description="ABC transporter" evidence="9">
    <location>
        <begin position="1072"/>
        <end position="1305"/>
    </location>
</feature>
<dbReference type="InterPro" id="IPR044746">
    <property type="entry name" value="ABCC_6TM_D1"/>
</dbReference>
<dbReference type="InterPro" id="IPR050173">
    <property type="entry name" value="ABC_transporter_C-like"/>
</dbReference>
<dbReference type="InterPro" id="IPR017871">
    <property type="entry name" value="ABC_transporter-like_CS"/>
</dbReference>
<dbReference type="Pfam" id="PF00005">
    <property type="entry name" value="ABC_tran"/>
    <property type="match status" value="2"/>
</dbReference>
<dbReference type="InterPro" id="IPR003439">
    <property type="entry name" value="ABC_transporter-like_ATP-bd"/>
</dbReference>
<feature type="domain" description="ABC transmembrane type-1" evidence="10">
    <location>
        <begin position="118"/>
        <end position="386"/>
    </location>
</feature>
<feature type="transmembrane region" description="Helical" evidence="8">
    <location>
        <begin position="733"/>
        <end position="753"/>
    </location>
</feature>